<reference evidence="2" key="1">
    <citation type="submission" date="2020-08" db="EMBL/GenBank/DDBJ databases">
        <title>Genome Sequencing and Pan-Genome Analysis of Migratory bird Vibrio Strains, Inner Mongolia.</title>
        <authorList>
            <person name="Zheng L."/>
        </authorList>
    </citation>
    <scope>NUCLEOTIDE SEQUENCE</scope>
    <source>
        <strain evidence="2">M13F</strain>
    </source>
</reference>
<evidence type="ECO:0000313" key="3">
    <source>
        <dbReference type="Proteomes" id="UP000615796"/>
    </source>
</evidence>
<keyword evidence="1" id="KW-0812">Transmembrane</keyword>
<evidence type="ECO:0000313" key="2">
    <source>
        <dbReference type="EMBL" id="MBC5852926.1"/>
    </source>
</evidence>
<keyword evidence="1" id="KW-0472">Membrane</keyword>
<dbReference type="EMBL" id="JACRUP010000021">
    <property type="protein sequence ID" value="MBC5852926.1"/>
    <property type="molecule type" value="Genomic_DNA"/>
</dbReference>
<protein>
    <submittedName>
        <fullName evidence="2">Uncharacterized protein</fullName>
    </submittedName>
</protein>
<feature type="transmembrane region" description="Helical" evidence="1">
    <location>
        <begin position="20"/>
        <end position="37"/>
    </location>
</feature>
<organism evidence="2 3">
    <name type="scientific">Vibrio metschnikovii</name>
    <dbReference type="NCBI Taxonomy" id="28172"/>
    <lineage>
        <taxon>Bacteria</taxon>
        <taxon>Pseudomonadati</taxon>
        <taxon>Pseudomonadota</taxon>
        <taxon>Gammaproteobacteria</taxon>
        <taxon>Vibrionales</taxon>
        <taxon>Vibrionaceae</taxon>
        <taxon>Vibrio</taxon>
    </lineage>
</organism>
<keyword evidence="3" id="KW-1185">Reference proteome</keyword>
<dbReference type="AlphaFoldDB" id="A0A9X0RDJ1"/>
<name>A0A9X0RDJ1_VIBME</name>
<dbReference type="RefSeq" id="WP_187027130.1">
    <property type="nucleotide sequence ID" value="NZ_JACRUP010000021.1"/>
</dbReference>
<feature type="transmembrane region" description="Helical" evidence="1">
    <location>
        <begin position="49"/>
        <end position="73"/>
    </location>
</feature>
<comment type="caution">
    <text evidence="2">The sequence shown here is derived from an EMBL/GenBank/DDBJ whole genome shotgun (WGS) entry which is preliminary data.</text>
</comment>
<accession>A0A9X0RDJ1</accession>
<keyword evidence="1" id="KW-1133">Transmembrane helix</keyword>
<proteinExistence type="predicted"/>
<sequence length="186" mass="21478">MGKSVKEAWNHFKNDSKSIWNILWGAANFAWLCYFTFQINGAEKTAELIATKIFIGLLPFLLSSTLLFVYHYLRSDLYLEQAKPKLGKTLIPGRLLKMVEHWKPDPIVGLGNSNIQYNAYRMLQQYRSSYEFEHIHSQIDEFMKAFEVGGNFVTPEIRTSFSTKEEAEKAFPRLKTLAKKIGSEIT</sequence>
<dbReference type="Proteomes" id="UP000615796">
    <property type="component" value="Unassembled WGS sequence"/>
</dbReference>
<gene>
    <name evidence="2" type="ORF">H8Q88_18755</name>
</gene>
<evidence type="ECO:0000256" key="1">
    <source>
        <dbReference type="SAM" id="Phobius"/>
    </source>
</evidence>